<evidence type="ECO:0000313" key="2">
    <source>
        <dbReference type="Proteomes" id="UP000327179"/>
    </source>
</evidence>
<evidence type="ECO:0008006" key="3">
    <source>
        <dbReference type="Google" id="ProtNLM"/>
    </source>
</evidence>
<name>A0A5J6QRA0_9GAMM</name>
<protein>
    <recommendedName>
        <fullName evidence="3">RapA2 cadherin-like domain-containing protein</fullName>
    </recommendedName>
</protein>
<evidence type="ECO:0000313" key="1">
    <source>
        <dbReference type="EMBL" id="QEY65020.1"/>
    </source>
</evidence>
<sequence length="742" mass="77114">MNKWPCLLLTTLGLAIEGTDMAEAALEAVHPGPYTASTGYFPQWYQDGDGLSLELCQSRALSPTGGYMCTLLPEPGQFDDLQPMVFPNNWPGELFWYMAEASIPANAAGYGLEVYTAAVEAAFALEVPRVGDQQSFARIRIRANIPVPGTYVVTHPYGRETFTVTPAQAADDGGRRAINMTRDIGIGAPGIFTGALNGDVGPFLKGPGYPYPGTNPETGEAEQFIGDPNVPSTVTGSPFDTNYVEISGPAGTIRTELFSVSGKVFDSRAATPVEIERASYRRTSQGTRLEVFANGPANAEFCYRETLELVTGGTKPACLADMDNDGSGYFFAHNPSPSVLPPFVVVTGTDPANVTKPTSVSREVTDVVKVSTARFNWADHSLTIEASSSDETQIPDLAAQGFGRMTKAGVLQTLRVTDLSQPPAAVTVKSAAGGADTEPVVVVGSAPAEVPNQPPVAVNDSISTGFGVPVTINVLANDSDADGDVPLSITGLDQPAPGLGSVALNGSTSVVYTPPPVVNSPLVATFTYRAMDVRGQASLPATVSVSVSPNQPPVAIADTGTTLNVPLTLNVLANDSDPEGNVPLTVVNLTQPATGQGTASTNGTSVTYTPPATVTAAFAATFTYQARDAFGALSAPVTVTVQVTPPPAAAENFAVTTSEFTLRSNNRVTWSLDGTSSVTVGNSVRVQVTTTTGLVDLGSVAVPLSGRWRMAVTTTNLVPTAAPTATLTTSTGTVRTVALTPR</sequence>
<dbReference type="Proteomes" id="UP000327179">
    <property type="component" value="Chromosome"/>
</dbReference>
<dbReference type="Pfam" id="PF17963">
    <property type="entry name" value="Big_9"/>
    <property type="match status" value="2"/>
</dbReference>
<dbReference type="AlphaFoldDB" id="A0A5J6QRA0"/>
<dbReference type="KEGG" id="plal:FXN65_24255"/>
<proteinExistence type="predicted"/>
<dbReference type="RefSeq" id="WP_151137196.1">
    <property type="nucleotide sequence ID" value="NZ_CP043311.1"/>
</dbReference>
<dbReference type="EMBL" id="CP043311">
    <property type="protein sequence ID" value="QEY65020.1"/>
    <property type="molecule type" value="Genomic_DNA"/>
</dbReference>
<keyword evidence="2" id="KW-1185">Reference proteome</keyword>
<accession>A0A5J6QRA0</accession>
<reference evidence="1 2" key="1">
    <citation type="submission" date="2019-08" db="EMBL/GenBank/DDBJ databases">
        <title>Whole-genome Sequencing of e-waste polymer degrading bacterium Pseudomonas sp. strain PE08.</title>
        <authorList>
            <person name="Kirdat K."/>
            <person name="Debbarma P."/>
            <person name="Narawade N."/>
            <person name="Suyal D."/>
            <person name="Thorat V."/>
            <person name="Shouche Y."/>
            <person name="Goel R."/>
            <person name="Yadav A."/>
        </authorList>
    </citation>
    <scope>NUCLEOTIDE SEQUENCE [LARGE SCALE GENOMIC DNA]</scope>
    <source>
        <strain evidence="1 2">PE08</strain>
    </source>
</reference>
<organism evidence="1 2">
    <name type="scientific">Metapseudomonas lalkuanensis</name>
    <dbReference type="NCBI Taxonomy" id="2604832"/>
    <lineage>
        <taxon>Bacteria</taxon>
        <taxon>Pseudomonadati</taxon>
        <taxon>Pseudomonadota</taxon>
        <taxon>Gammaproteobacteria</taxon>
        <taxon>Pseudomonadales</taxon>
        <taxon>Pseudomonadaceae</taxon>
        <taxon>Metapseudomonas</taxon>
    </lineage>
</organism>
<dbReference type="Gene3D" id="2.60.40.3440">
    <property type="match status" value="1"/>
</dbReference>
<gene>
    <name evidence="1" type="ORF">FXN65_24255</name>
</gene>